<comment type="subcellular location">
    <subcellularLocation>
        <location evidence="1">Cell membrane</location>
        <topology evidence="1">Multi-pass membrane protein</topology>
    </subcellularLocation>
</comment>
<dbReference type="PROSITE" id="PS00713">
    <property type="entry name" value="NA_DICARBOXYL_SYMP_1"/>
    <property type="match status" value="1"/>
</dbReference>
<proteinExistence type="predicted"/>
<dbReference type="GO" id="GO:0070778">
    <property type="term" value="P:L-aspartate transmembrane transport"/>
    <property type="evidence" value="ECO:0007669"/>
    <property type="project" value="TreeGrafter"/>
</dbReference>
<keyword evidence="3" id="KW-1003">Cell membrane</keyword>
<evidence type="ECO:0000256" key="9">
    <source>
        <dbReference type="SAM" id="Phobius"/>
    </source>
</evidence>
<evidence type="ECO:0000256" key="6">
    <source>
        <dbReference type="ARBA" id="ARBA00022847"/>
    </source>
</evidence>
<evidence type="ECO:0000256" key="5">
    <source>
        <dbReference type="ARBA" id="ARBA00022692"/>
    </source>
</evidence>
<dbReference type="Pfam" id="PF00375">
    <property type="entry name" value="SDF"/>
    <property type="match status" value="1"/>
</dbReference>
<gene>
    <name evidence="10" type="ORF">ALQ04_01882</name>
</gene>
<evidence type="ECO:0000256" key="2">
    <source>
        <dbReference type="ARBA" id="ARBA00022448"/>
    </source>
</evidence>
<reference evidence="10 11" key="1">
    <citation type="submission" date="2018-08" db="EMBL/GenBank/DDBJ databases">
        <title>Recombination of ecologically and evolutionarily significant loci maintains genetic cohesion in the Pseudomonas syringae species complex.</title>
        <authorList>
            <person name="Dillon M."/>
            <person name="Thakur S."/>
            <person name="Almeida R.N.D."/>
            <person name="Weir B.S."/>
            <person name="Guttman D.S."/>
        </authorList>
    </citation>
    <scope>NUCLEOTIDE SEQUENCE [LARGE SCALE GENOMIC DNA]</scope>
    <source>
        <strain evidence="10 11">ICMP 3353</strain>
    </source>
</reference>
<dbReference type="Proteomes" id="UP000277236">
    <property type="component" value="Unassembled WGS sequence"/>
</dbReference>
<dbReference type="PANTHER" id="PTHR42865">
    <property type="entry name" value="PROTON/GLUTAMATE-ASPARTATE SYMPORTER"/>
    <property type="match status" value="1"/>
</dbReference>
<feature type="transmembrane region" description="Helical" evidence="9">
    <location>
        <begin position="7"/>
        <end position="26"/>
    </location>
</feature>
<dbReference type="AlphaFoldDB" id="A0A3M4MBJ4"/>
<protein>
    <submittedName>
        <fullName evidence="10">Na+/H+ dicarboxylate symporter</fullName>
    </submittedName>
</protein>
<dbReference type="OrthoDB" id="9766690at2"/>
<evidence type="ECO:0000256" key="7">
    <source>
        <dbReference type="ARBA" id="ARBA00022989"/>
    </source>
</evidence>
<dbReference type="PRINTS" id="PR00173">
    <property type="entry name" value="EDTRNSPORT"/>
</dbReference>
<dbReference type="FunFam" id="1.10.3860.10:FF:000001">
    <property type="entry name" value="C4-dicarboxylate transport protein"/>
    <property type="match status" value="1"/>
</dbReference>
<dbReference type="InterPro" id="IPR018107">
    <property type="entry name" value="Na-dicarboxylate_symporter_CS"/>
</dbReference>
<dbReference type="RefSeq" id="WP_122313970.1">
    <property type="nucleotide sequence ID" value="NZ_RBRE01000004.1"/>
</dbReference>
<keyword evidence="8 9" id="KW-0472">Membrane</keyword>
<dbReference type="GO" id="GO:0015141">
    <property type="term" value="F:succinate transmembrane transporter activity"/>
    <property type="evidence" value="ECO:0007669"/>
    <property type="project" value="TreeGrafter"/>
</dbReference>
<keyword evidence="2" id="KW-0813">Transport</keyword>
<keyword evidence="6" id="KW-0769">Symport</keyword>
<sequence length="432" mass="45831">MKIAKSLYFQIICAVILGVLVGHFWAQQAIALKPLGDAFIKLIKMMIAPVVFCTIVTGIAGMSDKRSLGRLMSKTMLLFLVLTVISLFIGLVAVYAIQPGAGMNIDPAKLSTAGLSQYTDSAAKLGVVDFFMHIIPDTFIGAFSKGEVLPVLFIAVLSGFALSSLGERGKPVLNVLESASHMVFKIFSYLMRFAPVGAFGALAFTVGQYGITSLGSLAKLIMTLYIACGFFVFVVLGAICRANGFSLWKLLRFFKEEFLVVLGTSSTEPVLPRMLEKLQALGCKKGVVGLVLPTGYSFNLDGTAIYLSLAAIFIAQACNIELSMTQTLTMLAIMLLSSKGAAGVTGSGFVALASTLTVIHDIPLAGLALLIGIDRFMSEARALTSLASNAVATVVISLSENACDRQTLLQQLDGRAIATTPETPLPLAAERS</sequence>
<dbReference type="GO" id="GO:0005886">
    <property type="term" value="C:plasma membrane"/>
    <property type="evidence" value="ECO:0007669"/>
    <property type="project" value="UniProtKB-SubCell"/>
</dbReference>
<evidence type="ECO:0000313" key="10">
    <source>
        <dbReference type="EMBL" id="RMQ50909.1"/>
    </source>
</evidence>
<comment type="caution">
    <text evidence="10">The sequence shown here is derived from an EMBL/GenBank/DDBJ whole genome shotgun (WGS) entry which is preliminary data.</text>
</comment>
<keyword evidence="4" id="KW-0997">Cell inner membrane</keyword>
<feature type="transmembrane region" description="Helical" evidence="9">
    <location>
        <begin position="217"/>
        <end position="240"/>
    </location>
</feature>
<feature type="transmembrane region" description="Helical" evidence="9">
    <location>
        <begin position="304"/>
        <end position="337"/>
    </location>
</feature>
<feature type="transmembrane region" description="Helical" evidence="9">
    <location>
        <begin position="148"/>
        <end position="165"/>
    </location>
</feature>
<dbReference type="GO" id="GO:0015138">
    <property type="term" value="F:fumarate transmembrane transporter activity"/>
    <property type="evidence" value="ECO:0007669"/>
    <property type="project" value="TreeGrafter"/>
</dbReference>
<keyword evidence="5 9" id="KW-0812">Transmembrane</keyword>
<dbReference type="InterPro" id="IPR001991">
    <property type="entry name" value="Na-dicarboxylate_symporter"/>
</dbReference>
<evidence type="ECO:0000256" key="4">
    <source>
        <dbReference type="ARBA" id="ARBA00022519"/>
    </source>
</evidence>
<dbReference type="PANTHER" id="PTHR42865:SF1">
    <property type="entry name" value="AEROBIC C4-DICARBOXYLATE TRANSPORT PROTEIN"/>
    <property type="match status" value="1"/>
</dbReference>
<dbReference type="Gene3D" id="1.10.3860.10">
    <property type="entry name" value="Sodium:dicarboxylate symporter"/>
    <property type="match status" value="1"/>
</dbReference>
<feature type="transmembrane region" description="Helical" evidence="9">
    <location>
        <begin position="75"/>
        <end position="97"/>
    </location>
</feature>
<dbReference type="NCBIfam" id="NF002461">
    <property type="entry name" value="PRK01663.1"/>
    <property type="match status" value="1"/>
</dbReference>
<dbReference type="PROSITE" id="PS00714">
    <property type="entry name" value="NA_DICARBOXYL_SYMP_2"/>
    <property type="match status" value="1"/>
</dbReference>
<feature type="transmembrane region" description="Helical" evidence="9">
    <location>
        <begin position="186"/>
        <end position="211"/>
    </location>
</feature>
<organism evidence="10 11">
    <name type="scientific">Pseudomonas cichorii</name>
    <dbReference type="NCBI Taxonomy" id="36746"/>
    <lineage>
        <taxon>Bacteria</taxon>
        <taxon>Pseudomonadati</taxon>
        <taxon>Pseudomonadota</taxon>
        <taxon>Gammaproteobacteria</taxon>
        <taxon>Pseudomonadales</taxon>
        <taxon>Pseudomonadaceae</taxon>
        <taxon>Pseudomonas</taxon>
    </lineage>
</organism>
<evidence type="ECO:0000256" key="1">
    <source>
        <dbReference type="ARBA" id="ARBA00004651"/>
    </source>
</evidence>
<evidence type="ECO:0000313" key="11">
    <source>
        <dbReference type="Proteomes" id="UP000277236"/>
    </source>
</evidence>
<dbReference type="EMBL" id="RBRE01000004">
    <property type="protein sequence ID" value="RMQ50909.1"/>
    <property type="molecule type" value="Genomic_DNA"/>
</dbReference>
<evidence type="ECO:0000256" key="3">
    <source>
        <dbReference type="ARBA" id="ARBA00022475"/>
    </source>
</evidence>
<dbReference type="GO" id="GO:0015366">
    <property type="term" value="F:malate:proton symporter activity"/>
    <property type="evidence" value="ECO:0007669"/>
    <property type="project" value="TreeGrafter"/>
</dbReference>
<dbReference type="InterPro" id="IPR036458">
    <property type="entry name" value="Na:dicarbo_symporter_sf"/>
</dbReference>
<keyword evidence="7 9" id="KW-1133">Transmembrane helix</keyword>
<name>A0A3M4MBJ4_PSECI</name>
<accession>A0A3M4MBJ4</accession>
<feature type="transmembrane region" description="Helical" evidence="9">
    <location>
        <begin position="38"/>
        <end position="63"/>
    </location>
</feature>
<dbReference type="SUPFAM" id="SSF118215">
    <property type="entry name" value="Proton glutamate symport protein"/>
    <property type="match status" value="1"/>
</dbReference>
<feature type="transmembrane region" description="Helical" evidence="9">
    <location>
        <begin position="349"/>
        <end position="373"/>
    </location>
</feature>
<evidence type="ECO:0000256" key="8">
    <source>
        <dbReference type="ARBA" id="ARBA00023136"/>
    </source>
</evidence>